<dbReference type="InterPro" id="IPR007523">
    <property type="entry name" value="NDUFAF3/AAMDC"/>
</dbReference>
<proteinExistence type="predicted"/>
<evidence type="ECO:0000313" key="2">
    <source>
        <dbReference type="Proteomes" id="UP000185783"/>
    </source>
</evidence>
<dbReference type="Pfam" id="PF04430">
    <property type="entry name" value="DUF498"/>
    <property type="match status" value="1"/>
</dbReference>
<dbReference type="CDD" id="cd00248">
    <property type="entry name" value="Mth938-like"/>
    <property type="match status" value="1"/>
</dbReference>
<keyword evidence="2" id="KW-1185">Reference proteome</keyword>
<gene>
    <name evidence="1" type="ORF">A3843_12475</name>
</gene>
<dbReference type="RefSeq" id="WP_028480997.1">
    <property type="nucleotide sequence ID" value="NZ_LVVZ01000019.1"/>
</dbReference>
<dbReference type="Proteomes" id="UP000185783">
    <property type="component" value="Unassembled WGS sequence"/>
</dbReference>
<dbReference type="SUPFAM" id="SSF64076">
    <property type="entry name" value="MTH938-like"/>
    <property type="match status" value="1"/>
</dbReference>
<dbReference type="EMBL" id="LVVZ01000019">
    <property type="protein sequence ID" value="OKL43458.1"/>
    <property type="molecule type" value="Genomic_DNA"/>
</dbReference>
<accession>A0A1U7JFJ1</accession>
<sequence length="132" mass="14212">MAKRGEPVFVRNAHLPQQVEISAYGNGGFRFADMSHRGSLLSVPSGTYGWEPSCVDDITSDALGRVLEEAGEIEVLLIGTGSQLQPFSDAFKAPFRERGIMVDSMSTGAAVRTFNVLFSEKRAVAAAFLAVE</sequence>
<dbReference type="PANTHER" id="PTHR21192:SF2">
    <property type="entry name" value="NADH DEHYDROGENASE [UBIQUINONE] 1 ALPHA SUBCOMPLEX ASSEMBLY FACTOR 3"/>
    <property type="match status" value="1"/>
</dbReference>
<name>A0A1U7JFJ1_9HYPH</name>
<dbReference type="Gene3D" id="3.40.1230.10">
    <property type="entry name" value="MTH938-like"/>
    <property type="match status" value="1"/>
</dbReference>
<dbReference type="STRING" id="197461.A3843_12475"/>
<protein>
    <recommendedName>
        <fullName evidence="3">Mth938-like domain-containing protein</fullName>
    </recommendedName>
</protein>
<evidence type="ECO:0000313" key="1">
    <source>
        <dbReference type="EMBL" id="OKL43458.1"/>
    </source>
</evidence>
<organism evidence="1 2">
    <name type="scientific">Pseudovibrio exalbescens</name>
    <dbReference type="NCBI Taxonomy" id="197461"/>
    <lineage>
        <taxon>Bacteria</taxon>
        <taxon>Pseudomonadati</taxon>
        <taxon>Pseudomonadota</taxon>
        <taxon>Alphaproteobacteria</taxon>
        <taxon>Hyphomicrobiales</taxon>
        <taxon>Stappiaceae</taxon>
        <taxon>Pseudovibrio</taxon>
    </lineage>
</organism>
<reference evidence="1 2" key="1">
    <citation type="submission" date="2016-03" db="EMBL/GenBank/DDBJ databases">
        <title>Genome sequence of Nesiotobacter sp. nov., a moderately halophilic alphaproteobacterium isolated from the Yellow Sea, China.</title>
        <authorList>
            <person name="Zhang G."/>
            <person name="Zhang R."/>
        </authorList>
    </citation>
    <scope>NUCLEOTIDE SEQUENCE [LARGE SCALE GENOMIC DNA]</scope>
    <source>
        <strain evidence="1 2">WB1-6</strain>
    </source>
</reference>
<comment type="caution">
    <text evidence="1">The sequence shown here is derived from an EMBL/GenBank/DDBJ whole genome shotgun (WGS) entry which is preliminary data.</text>
</comment>
<dbReference type="AlphaFoldDB" id="A0A1U7JFJ1"/>
<evidence type="ECO:0008006" key="3">
    <source>
        <dbReference type="Google" id="ProtNLM"/>
    </source>
</evidence>
<dbReference type="InterPro" id="IPR036748">
    <property type="entry name" value="MTH938-like_sf"/>
</dbReference>
<dbReference type="PANTHER" id="PTHR21192">
    <property type="entry name" value="NUCLEAR PROTEIN E3-3"/>
    <property type="match status" value="1"/>
</dbReference>